<dbReference type="EMBL" id="GEGO01007307">
    <property type="protein sequence ID" value="JAR88097.1"/>
    <property type="molecule type" value="Transcribed_RNA"/>
</dbReference>
<name>A0A147BBF3_IXORI</name>
<proteinExistence type="predicted"/>
<sequence length="198" mass="22869">VVLRTHIRNLPQGDCKFTGPSVYRNAAHRYQASIVDALNYVQDQKSKFYEITLLVSFTLAVFWGKPLPNSSDRNFHVGDDCLFMEANNMSSLCSTHRIYTGSLVPDMHVMMYYNVSLGYIDTYDNDLTIIWKMCSAFMQYQTLNFGVALFHLEYEDGGKSCLKTGLKQFAGYYRLKAVSIYLKNLFREYDFLIKDITC</sequence>
<reference evidence="1" key="1">
    <citation type="journal article" date="2018" name="PLoS Negl. Trop. Dis.">
        <title>Sialome diversity of ticks revealed by RNAseq of single tick salivary glands.</title>
        <authorList>
            <person name="Perner J."/>
            <person name="Kropackova S."/>
            <person name="Kopacek P."/>
            <person name="Ribeiro J.M."/>
        </authorList>
    </citation>
    <scope>NUCLEOTIDE SEQUENCE</scope>
    <source>
        <strain evidence="1">Siblings of single egg batch collected in Ceske Budejovice</strain>
        <tissue evidence="1">Salivary glands</tissue>
    </source>
</reference>
<protein>
    <submittedName>
        <fullName evidence="1">Uncharacterized protein</fullName>
    </submittedName>
</protein>
<organism evidence="1">
    <name type="scientific">Ixodes ricinus</name>
    <name type="common">Common tick</name>
    <name type="synonym">Acarus ricinus</name>
    <dbReference type="NCBI Taxonomy" id="34613"/>
    <lineage>
        <taxon>Eukaryota</taxon>
        <taxon>Metazoa</taxon>
        <taxon>Ecdysozoa</taxon>
        <taxon>Arthropoda</taxon>
        <taxon>Chelicerata</taxon>
        <taxon>Arachnida</taxon>
        <taxon>Acari</taxon>
        <taxon>Parasitiformes</taxon>
        <taxon>Ixodida</taxon>
        <taxon>Ixodoidea</taxon>
        <taxon>Ixodidae</taxon>
        <taxon>Ixodinae</taxon>
        <taxon>Ixodes</taxon>
    </lineage>
</organism>
<feature type="non-terminal residue" evidence="1">
    <location>
        <position position="1"/>
    </location>
</feature>
<dbReference type="AlphaFoldDB" id="A0A147BBF3"/>
<accession>A0A147BBF3</accession>
<evidence type="ECO:0000313" key="1">
    <source>
        <dbReference type="EMBL" id="JAR88097.1"/>
    </source>
</evidence>